<proteinExistence type="predicted"/>
<feature type="signal peptide" evidence="1">
    <location>
        <begin position="1"/>
        <end position="17"/>
    </location>
</feature>
<dbReference type="EMBL" id="GGFL01012276">
    <property type="protein sequence ID" value="MBW76454.1"/>
    <property type="molecule type" value="Transcribed_RNA"/>
</dbReference>
<accession>A0A2M4DFU3</accession>
<organism evidence="2">
    <name type="scientific">Anopheles darlingi</name>
    <name type="common">Mosquito</name>
    <dbReference type="NCBI Taxonomy" id="43151"/>
    <lineage>
        <taxon>Eukaryota</taxon>
        <taxon>Metazoa</taxon>
        <taxon>Ecdysozoa</taxon>
        <taxon>Arthropoda</taxon>
        <taxon>Hexapoda</taxon>
        <taxon>Insecta</taxon>
        <taxon>Pterygota</taxon>
        <taxon>Neoptera</taxon>
        <taxon>Endopterygota</taxon>
        <taxon>Diptera</taxon>
        <taxon>Nematocera</taxon>
        <taxon>Culicoidea</taxon>
        <taxon>Culicidae</taxon>
        <taxon>Anophelinae</taxon>
        <taxon>Anopheles</taxon>
    </lineage>
</organism>
<keyword evidence="1" id="KW-0732">Signal</keyword>
<protein>
    <submittedName>
        <fullName evidence="2">Putative secreted protein</fullName>
    </submittedName>
</protein>
<name>A0A2M4DFU3_ANODA</name>
<dbReference type="AlphaFoldDB" id="A0A2M4DFU3"/>
<feature type="chain" id="PRO_5014766497" evidence="1">
    <location>
        <begin position="18"/>
        <end position="347"/>
    </location>
</feature>
<evidence type="ECO:0000256" key="1">
    <source>
        <dbReference type="SAM" id="SignalP"/>
    </source>
</evidence>
<reference evidence="2" key="1">
    <citation type="submission" date="2018-01" db="EMBL/GenBank/DDBJ databases">
        <title>An insight into the sialome of Amazonian anophelines.</title>
        <authorList>
            <person name="Ribeiro J.M."/>
            <person name="Scarpassa V."/>
            <person name="Calvo E."/>
        </authorList>
    </citation>
    <scope>NUCLEOTIDE SEQUENCE</scope>
</reference>
<sequence length="347" mass="38971">MTTGWTVVSVTVALVWHTEIQRVRPDWHTAQRGSDRGIIHEELISHHLKLLVATDTQVRRTHANDRTIGNVSEPLDNQTGTGHLRQPIIVRSLRPVIGIILVRQRKDRDLVTLTMQILHGRVVGVLVRDEVRTANLATVRVLTLTVEDVLVQVNVVHVDRTVKGDGDHLWYLLRFDVSGNASSVGRTEAIGQNTLRRIAIRSTVRIQLNGASIFIRFVLAVRLAVAEQFLVETLAITTREFTLGTDRFVCLQDWKNLSWLLFLVTRGDLRFPIASLFFNVERQSGRASDLLESRSSTPHYFTAVAIGGKAEVLVSGSVLAQLLNVYRVGIGVIVLTLYANFSRDRHY</sequence>
<evidence type="ECO:0000313" key="2">
    <source>
        <dbReference type="EMBL" id="MBW76454.1"/>
    </source>
</evidence>